<dbReference type="Proteomes" id="UP001529340">
    <property type="component" value="Unassembled WGS sequence"/>
</dbReference>
<sequence length="300" mass="35158">MGFSQHQSFYIRYKWITKALKSIELDEGKFFNDNNNYLKLGIGKNMFTSMKYWVFAMKLAEKSTNNCYKLTELGNIIKKYDINCLKNDTFSIMHYNICSDAKNSETWYWFFNVLKSNVITKDSLINSLLPSWVESQGKKVSPKSLKRDIECLIQFYTVSENPHDPEDTIFSEFSKLGLVQEIRMPDGNRAIKKTRSSVEKIGINALMYVLLDYCTNNNQYIISVDDILNGYNLWGKIFNFDKQTSMEALNILSLQKENPIIFNRTSNLDTIQCPKIDPLSFLRDRYKKEEEYENSIQIQH</sequence>
<organism evidence="2 3">
    <name type="scientific">Amedibacillus dolichus</name>
    <dbReference type="NCBI Taxonomy" id="31971"/>
    <lineage>
        <taxon>Bacteria</taxon>
        <taxon>Bacillati</taxon>
        <taxon>Bacillota</taxon>
        <taxon>Erysipelotrichia</taxon>
        <taxon>Erysipelotrichales</taxon>
        <taxon>Erysipelotrichaceae</taxon>
        <taxon>Amedibacillus</taxon>
    </lineage>
</organism>
<dbReference type="EMBL" id="JAUDCG010000059">
    <property type="protein sequence ID" value="MDM8158005.1"/>
    <property type="molecule type" value="Genomic_DNA"/>
</dbReference>
<accession>A0ABT7UGD1</accession>
<protein>
    <submittedName>
        <fullName evidence="2">DUF4007 family protein</fullName>
    </submittedName>
</protein>
<evidence type="ECO:0000313" key="3">
    <source>
        <dbReference type="Proteomes" id="UP001529340"/>
    </source>
</evidence>
<proteinExistence type="predicted"/>
<gene>
    <name evidence="2" type="ORF">QUV96_10220</name>
</gene>
<dbReference type="RefSeq" id="WP_289608444.1">
    <property type="nucleotide sequence ID" value="NZ_JAUDCG010000059.1"/>
</dbReference>
<evidence type="ECO:0000313" key="2">
    <source>
        <dbReference type="EMBL" id="MDM8158005.1"/>
    </source>
</evidence>
<dbReference type="InterPro" id="IPR025248">
    <property type="entry name" value="DUF4007"/>
</dbReference>
<reference evidence="2" key="1">
    <citation type="submission" date="2023-06" db="EMBL/GenBank/DDBJ databases">
        <title>Identification and characterization of horizontal gene transfer across gut microbiota members of farm animals based on homology search.</title>
        <authorList>
            <person name="Schwarzerova J."/>
            <person name="Nykrynova M."/>
            <person name="Jureckova K."/>
            <person name="Cejkova D."/>
            <person name="Rychlik I."/>
        </authorList>
    </citation>
    <scope>NUCLEOTIDE SEQUENCE</scope>
    <source>
        <strain evidence="2">ET39</strain>
    </source>
</reference>
<name>A0ABT7UGD1_9FIRM</name>
<dbReference type="Pfam" id="PF13182">
    <property type="entry name" value="DUF4007"/>
    <property type="match status" value="1"/>
</dbReference>
<comment type="caution">
    <text evidence="2">The sequence shown here is derived from an EMBL/GenBank/DDBJ whole genome shotgun (WGS) entry which is preliminary data.</text>
</comment>
<keyword evidence="3" id="KW-1185">Reference proteome</keyword>
<feature type="domain" description="DUF4007" evidence="1">
    <location>
        <begin position="3"/>
        <end position="275"/>
    </location>
</feature>
<reference evidence="2" key="2">
    <citation type="submission" date="2023-06" db="EMBL/GenBank/DDBJ databases">
        <authorList>
            <person name="Zeman M."/>
            <person name="Kubasova T."/>
            <person name="Jahodarova E."/>
            <person name="Nykrynova M."/>
            <person name="Rychlik I."/>
        </authorList>
    </citation>
    <scope>NUCLEOTIDE SEQUENCE</scope>
    <source>
        <strain evidence="2">ET39</strain>
    </source>
</reference>
<evidence type="ECO:0000259" key="1">
    <source>
        <dbReference type="Pfam" id="PF13182"/>
    </source>
</evidence>